<dbReference type="AlphaFoldDB" id="A0AAV1EL08"/>
<sequence length="144" mass="16133">MPCILHSGIRCPVEDDPPAIRGPNPECNWLQPYRDPRFFSHSVAGKKDVEAVRLQYLEVPPLEIAIASERDTHTEKKKSKKKREKKRNKTAPCPQVSDVKSGTAGSSTVDARGGKAGPSYIMLILCLSFLCLFWRLPFQFFSTA</sequence>
<proteinExistence type="predicted"/>
<keyword evidence="4" id="KW-1185">Reference proteome</keyword>
<name>A0AAV1EL08_XYRNO</name>
<evidence type="ECO:0000313" key="4">
    <source>
        <dbReference type="Proteomes" id="UP001178508"/>
    </source>
</evidence>
<gene>
    <name evidence="3" type="ORF">XNOV1_A008391</name>
</gene>
<reference evidence="3" key="1">
    <citation type="submission" date="2023-08" db="EMBL/GenBank/DDBJ databases">
        <authorList>
            <person name="Alioto T."/>
            <person name="Alioto T."/>
            <person name="Gomez Garrido J."/>
        </authorList>
    </citation>
    <scope>NUCLEOTIDE SEQUENCE</scope>
</reference>
<evidence type="ECO:0000256" key="2">
    <source>
        <dbReference type="SAM" id="Phobius"/>
    </source>
</evidence>
<keyword evidence="2" id="KW-0812">Transmembrane</keyword>
<feature type="region of interest" description="Disordered" evidence="1">
    <location>
        <begin position="68"/>
        <end position="111"/>
    </location>
</feature>
<organism evidence="3 4">
    <name type="scientific">Xyrichtys novacula</name>
    <name type="common">Pearly razorfish</name>
    <name type="synonym">Hemipteronotus novacula</name>
    <dbReference type="NCBI Taxonomy" id="13765"/>
    <lineage>
        <taxon>Eukaryota</taxon>
        <taxon>Metazoa</taxon>
        <taxon>Chordata</taxon>
        <taxon>Craniata</taxon>
        <taxon>Vertebrata</taxon>
        <taxon>Euteleostomi</taxon>
        <taxon>Actinopterygii</taxon>
        <taxon>Neopterygii</taxon>
        <taxon>Teleostei</taxon>
        <taxon>Neoteleostei</taxon>
        <taxon>Acanthomorphata</taxon>
        <taxon>Eupercaria</taxon>
        <taxon>Labriformes</taxon>
        <taxon>Labridae</taxon>
        <taxon>Xyrichtys</taxon>
    </lineage>
</organism>
<protein>
    <submittedName>
        <fullName evidence="3">Unnamed protein product</fullName>
    </submittedName>
</protein>
<feature type="compositionally biased region" description="Polar residues" evidence="1">
    <location>
        <begin position="98"/>
        <end position="109"/>
    </location>
</feature>
<dbReference type="Proteomes" id="UP001178508">
    <property type="component" value="Chromosome 1"/>
</dbReference>
<evidence type="ECO:0000256" key="1">
    <source>
        <dbReference type="SAM" id="MobiDB-lite"/>
    </source>
</evidence>
<accession>A0AAV1EL08</accession>
<keyword evidence="2" id="KW-0472">Membrane</keyword>
<feature type="transmembrane region" description="Helical" evidence="2">
    <location>
        <begin position="120"/>
        <end position="138"/>
    </location>
</feature>
<dbReference type="EMBL" id="OY660864">
    <property type="protein sequence ID" value="CAJ1049431.1"/>
    <property type="molecule type" value="Genomic_DNA"/>
</dbReference>
<evidence type="ECO:0000313" key="3">
    <source>
        <dbReference type="EMBL" id="CAJ1049431.1"/>
    </source>
</evidence>
<keyword evidence="2" id="KW-1133">Transmembrane helix</keyword>
<feature type="compositionally biased region" description="Basic residues" evidence="1">
    <location>
        <begin position="75"/>
        <end position="89"/>
    </location>
</feature>